<dbReference type="InterPro" id="IPR007110">
    <property type="entry name" value="Ig-like_dom"/>
</dbReference>
<keyword evidence="11" id="KW-1185">Reference proteome</keyword>
<keyword evidence="4" id="KW-1015">Disulfide bond</keyword>
<feature type="compositionally biased region" description="Basic and acidic residues" evidence="7">
    <location>
        <begin position="579"/>
        <end position="589"/>
    </location>
</feature>
<dbReference type="GO" id="GO:0012505">
    <property type="term" value="C:endomembrane system"/>
    <property type="evidence" value="ECO:0007669"/>
    <property type="project" value="UniProtKB-SubCell"/>
</dbReference>
<dbReference type="InterPro" id="IPR008664">
    <property type="entry name" value="LISCH7"/>
</dbReference>
<reference evidence="10" key="2">
    <citation type="submission" date="2025-09" db="UniProtKB">
        <authorList>
            <consortium name="Ensembl"/>
        </authorList>
    </citation>
    <scope>IDENTIFICATION</scope>
</reference>
<dbReference type="InterPro" id="IPR051874">
    <property type="entry name" value="Ig-like_domain-LISCH7"/>
</dbReference>
<keyword evidence="3 8" id="KW-0472">Membrane</keyword>
<feature type="transmembrane region" description="Helical" evidence="8">
    <location>
        <begin position="31"/>
        <end position="52"/>
    </location>
</feature>
<dbReference type="OMA" id="KCCCYIR"/>
<feature type="compositionally biased region" description="Low complexity" evidence="7">
    <location>
        <begin position="365"/>
        <end position="374"/>
    </location>
</feature>
<evidence type="ECO:0000256" key="4">
    <source>
        <dbReference type="ARBA" id="ARBA00023157"/>
    </source>
</evidence>
<dbReference type="Ensembl" id="ENSSTUT00000033327.1">
    <property type="protein sequence ID" value="ENSSTUP00000031893.1"/>
    <property type="gene ID" value="ENSSTUG00000013728.1"/>
</dbReference>
<dbReference type="PROSITE" id="PS50835">
    <property type="entry name" value="IG_LIKE"/>
    <property type="match status" value="1"/>
</dbReference>
<dbReference type="Pfam" id="PF05624">
    <property type="entry name" value="LSR"/>
    <property type="match status" value="1"/>
</dbReference>
<evidence type="ECO:0000256" key="1">
    <source>
        <dbReference type="ARBA" id="ARBA00022692"/>
    </source>
</evidence>
<proteinExistence type="predicted"/>
<evidence type="ECO:0000313" key="10">
    <source>
        <dbReference type="Ensembl" id="ENSSTUP00000031893.1"/>
    </source>
</evidence>
<feature type="region of interest" description="Disordered" evidence="7">
    <location>
        <begin position="415"/>
        <end position="597"/>
    </location>
</feature>
<feature type="compositionally biased region" description="Basic and acidic residues" evidence="7">
    <location>
        <begin position="510"/>
        <end position="531"/>
    </location>
</feature>
<dbReference type="GO" id="GO:0005886">
    <property type="term" value="C:plasma membrane"/>
    <property type="evidence" value="ECO:0007669"/>
    <property type="project" value="TreeGrafter"/>
</dbReference>
<dbReference type="AlphaFoldDB" id="A0A673YBK8"/>
<protein>
    <submittedName>
        <fullName evidence="10">Immunoglobulin-like domain containing receptor 1b</fullName>
    </submittedName>
</protein>
<dbReference type="PANTHER" id="PTHR15923:SF3">
    <property type="entry name" value="IMMUNOGLOBULIN-LIKE DOMAIN-CONTAINING RECEPTOR 1"/>
    <property type="match status" value="1"/>
</dbReference>
<dbReference type="FunCoup" id="A0A673YBK8">
    <property type="interactions" value="1579"/>
</dbReference>
<evidence type="ECO:0000256" key="6">
    <source>
        <dbReference type="ARBA" id="ARBA00046288"/>
    </source>
</evidence>
<keyword evidence="2 8" id="KW-1133">Transmembrane helix</keyword>
<dbReference type="Proteomes" id="UP000472277">
    <property type="component" value="Chromosome 24"/>
</dbReference>
<organism evidence="10 11">
    <name type="scientific">Salmo trutta</name>
    <name type="common">Brown trout</name>
    <dbReference type="NCBI Taxonomy" id="8032"/>
    <lineage>
        <taxon>Eukaryota</taxon>
        <taxon>Metazoa</taxon>
        <taxon>Chordata</taxon>
        <taxon>Craniata</taxon>
        <taxon>Vertebrata</taxon>
        <taxon>Euteleostomi</taxon>
        <taxon>Actinopterygii</taxon>
        <taxon>Neopterygii</taxon>
        <taxon>Teleostei</taxon>
        <taxon>Protacanthopterygii</taxon>
        <taxon>Salmoniformes</taxon>
        <taxon>Salmonidae</taxon>
        <taxon>Salmoninae</taxon>
        <taxon>Salmo</taxon>
    </lineage>
</organism>
<evidence type="ECO:0000256" key="7">
    <source>
        <dbReference type="SAM" id="MobiDB-lite"/>
    </source>
</evidence>
<dbReference type="InterPro" id="IPR013783">
    <property type="entry name" value="Ig-like_fold"/>
</dbReference>
<keyword evidence="1 8" id="KW-0812">Transmembrane</keyword>
<feature type="transmembrane region" description="Helical" evidence="8">
    <location>
        <begin position="187"/>
        <end position="209"/>
    </location>
</feature>
<evidence type="ECO:0000313" key="11">
    <source>
        <dbReference type="Proteomes" id="UP000472277"/>
    </source>
</evidence>
<gene>
    <name evidence="10" type="primary">ildr1b</name>
</gene>
<feature type="compositionally biased region" description="Low complexity" evidence="7">
    <location>
        <begin position="434"/>
        <end position="445"/>
    </location>
</feature>
<dbReference type="Gene3D" id="2.60.40.10">
    <property type="entry name" value="Immunoglobulins"/>
    <property type="match status" value="1"/>
</dbReference>
<name>A0A673YBK8_SALTR</name>
<dbReference type="GO" id="GO:0070506">
    <property type="term" value="F:high-density lipoprotein particle receptor activity"/>
    <property type="evidence" value="ECO:0007669"/>
    <property type="project" value="TreeGrafter"/>
</dbReference>
<evidence type="ECO:0000256" key="2">
    <source>
        <dbReference type="ARBA" id="ARBA00022989"/>
    </source>
</evidence>
<evidence type="ECO:0000256" key="3">
    <source>
        <dbReference type="ARBA" id="ARBA00023136"/>
    </source>
</evidence>
<feature type="region of interest" description="Disordered" evidence="7">
    <location>
        <begin position="350"/>
        <end position="390"/>
    </location>
</feature>
<dbReference type="InParanoid" id="A0A673YBK8"/>
<sequence>MISAWESYLDTCWSSFRSFRVGMVKNKMGNIILLALLLGFLPTEVFSIQVFVPQTERSTALFASVIIRCDYSTSANAQDVLVTWRYKSFCKDPVLEFYSTAYQAALQLGQDPANDCPDRQRTIRTVIQKKGTNEATLGSEYRERKISIQNKADLVMNEVMWWDNGVYFCSIDAPGDTTGDSDREVKLIVYHWLTVLFIIIGALLLIMLFCICCCQCCPQKCCCYIRCPCCPQTCCCPEKVVMQHRMIREAQKAMAPWMHGQPIYAPISNHSSQGNPVMYSASFSDGYPTKPNFAMASMGPSPLQQQPPPIPQHQMPQHQYGIHHGNGSMHGGSAHGTNQMLDFLESQMRGVHSQMPPPPHQHLSPQAHQYQPQGGPQGVPFTAGPPSMLSALDEMGMRGVERRVITLPPIVQRVPSFSSRRGTGGGGGTSGAPRISSQSSGSTNRTGGGGGGRYIDNRRDKHDSTPPRQGILRSYSDESDWDDRRGGPKREGQGSAGRRTGGSGSAPRSRSRDDMMEELRRSALARQDRSHSPPARRQRSWSSDEEESRRGGKRGGKGKLWPEKPPSYSSIEIQHGNKRNYDRYSDKSSRSGTSVVI</sequence>
<evidence type="ECO:0000259" key="9">
    <source>
        <dbReference type="PROSITE" id="PS50835"/>
    </source>
</evidence>
<evidence type="ECO:0000256" key="5">
    <source>
        <dbReference type="ARBA" id="ARBA00023319"/>
    </source>
</evidence>
<accession>A0A673YBK8</accession>
<feature type="compositionally biased region" description="Basic and acidic residues" evidence="7">
    <location>
        <begin position="455"/>
        <end position="465"/>
    </location>
</feature>
<comment type="subcellular location">
    <subcellularLocation>
        <location evidence="6">Endomembrane system</location>
        <topology evidence="6">Single-pass type I membrane protein</topology>
    </subcellularLocation>
</comment>
<keyword evidence="5" id="KW-0393">Immunoglobulin domain</keyword>
<dbReference type="GeneTree" id="ENSGT00950000183058"/>
<feature type="domain" description="Ig-like" evidence="9">
    <location>
        <begin position="42"/>
        <end position="186"/>
    </location>
</feature>
<dbReference type="PANTHER" id="PTHR15923">
    <property type="entry name" value="TRANSMEMBRANE AND IMMUNOGLOBULIN DOMAIN-CONTAINING PROTEIN"/>
    <property type="match status" value="1"/>
</dbReference>
<feature type="compositionally biased region" description="Basic and acidic residues" evidence="7">
    <location>
        <begin position="482"/>
        <end position="492"/>
    </location>
</feature>
<evidence type="ECO:0000256" key="8">
    <source>
        <dbReference type="SAM" id="Phobius"/>
    </source>
</evidence>
<reference evidence="10" key="1">
    <citation type="submission" date="2025-08" db="UniProtKB">
        <authorList>
            <consortium name="Ensembl"/>
        </authorList>
    </citation>
    <scope>IDENTIFICATION</scope>
</reference>